<dbReference type="Proteomes" id="UP000234275">
    <property type="component" value="Unassembled WGS sequence"/>
</dbReference>
<feature type="region of interest" description="Disordered" evidence="1">
    <location>
        <begin position="160"/>
        <end position="332"/>
    </location>
</feature>
<feature type="compositionally biased region" description="Basic residues" evidence="1">
    <location>
        <begin position="63"/>
        <end position="76"/>
    </location>
</feature>
<organism evidence="2 3">
    <name type="scientific">Aspergillus steynii IBT 23096</name>
    <dbReference type="NCBI Taxonomy" id="1392250"/>
    <lineage>
        <taxon>Eukaryota</taxon>
        <taxon>Fungi</taxon>
        <taxon>Dikarya</taxon>
        <taxon>Ascomycota</taxon>
        <taxon>Pezizomycotina</taxon>
        <taxon>Eurotiomycetes</taxon>
        <taxon>Eurotiomycetidae</taxon>
        <taxon>Eurotiales</taxon>
        <taxon>Aspergillaceae</taxon>
        <taxon>Aspergillus</taxon>
        <taxon>Aspergillus subgen. Circumdati</taxon>
    </lineage>
</organism>
<dbReference type="RefSeq" id="XP_024711069.1">
    <property type="nucleotide sequence ID" value="XM_024848441.1"/>
</dbReference>
<sequence length="351" mass="39699">MFFRRTSKSDKDDFPYAWYYQGKPIRKGQKPGEKIRPVCPVGHAPALGDPSGPHDVRRESTRPHSRRVHGHDHGHRHATESEAPLLQEGNRQIQSFRQTDFYSATSTSASTAESSSLARRASPDFYDEVELEVSSSSGSEQEDFCARQCQCLSRQEPRPVAAPAAGGYRPHPENHVSDHPSAGYHPPTNRRHPQAQAQAQVQVQTHDPVRASPAPYEATAPRAETLSLPIRSQRARHPGKSGRRRDAGASRRENYPLPQPQPQLHAQVRRHESVYVENPARPARAQREQPQPRRSPEQAESRPPRGERYRRPRPVDEGDDISVRREGQRLSWNREPVGMCQCEICRVDAYS</sequence>
<protein>
    <submittedName>
        <fullName evidence="2">Uncharacterized protein</fullName>
    </submittedName>
</protein>
<feature type="compositionally biased region" description="Basic and acidic residues" evidence="1">
    <location>
        <begin position="52"/>
        <end position="62"/>
    </location>
</feature>
<feature type="compositionally biased region" description="Basic and acidic residues" evidence="1">
    <location>
        <begin position="244"/>
        <end position="254"/>
    </location>
</feature>
<dbReference type="VEuPathDB" id="FungiDB:P170DRAFT_433260"/>
<proteinExistence type="predicted"/>
<evidence type="ECO:0000313" key="2">
    <source>
        <dbReference type="EMBL" id="PLB55767.1"/>
    </source>
</evidence>
<evidence type="ECO:0000313" key="3">
    <source>
        <dbReference type="Proteomes" id="UP000234275"/>
    </source>
</evidence>
<gene>
    <name evidence="2" type="ORF">P170DRAFT_433260</name>
</gene>
<accession>A0A2I2GSB8</accession>
<feature type="compositionally biased region" description="Basic residues" evidence="1">
    <location>
        <begin position="233"/>
        <end position="243"/>
    </location>
</feature>
<keyword evidence="3" id="KW-1185">Reference proteome</keyword>
<evidence type="ECO:0000256" key="1">
    <source>
        <dbReference type="SAM" id="MobiDB-lite"/>
    </source>
</evidence>
<feature type="region of interest" description="Disordered" evidence="1">
    <location>
        <begin position="21"/>
        <end position="87"/>
    </location>
</feature>
<feature type="compositionally biased region" description="Low complexity" evidence="1">
    <location>
        <begin position="194"/>
        <end position="204"/>
    </location>
</feature>
<dbReference type="AlphaFoldDB" id="A0A2I2GSB8"/>
<reference evidence="2 3" key="1">
    <citation type="submission" date="2016-12" db="EMBL/GenBank/DDBJ databases">
        <title>The genomes of Aspergillus section Nigri reveals drivers in fungal speciation.</title>
        <authorList>
            <consortium name="DOE Joint Genome Institute"/>
            <person name="Vesth T.C."/>
            <person name="Nybo J."/>
            <person name="Theobald S."/>
            <person name="Brandl J."/>
            <person name="Frisvad J.C."/>
            <person name="Nielsen K.F."/>
            <person name="Lyhne E.K."/>
            <person name="Kogle M.E."/>
            <person name="Kuo A."/>
            <person name="Riley R."/>
            <person name="Clum A."/>
            <person name="Nolan M."/>
            <person name="Lipzen A."/>
            <person name="Salamov A."/>
            <person name="Henrissat B."/>
            <person name="Wiebenga A."/>
            <person name="De Vries R.P."/>
            <person name="Grigoriev I.V."/>
            <person name="Mortensen U.H."/>
            <person name="Andersen M.R."/>
            <person name="Baker S.E."/>
        </authorList>
    </citation>
    <scope>NUCLEOTIDE SEQUENCE [LARGE SCALE GENOMIC DNA]</scope>
    <source>
        <strain evidence="2 3">IBT 23096</strain>
    </source>
</reference>
<dbReference type="GeneID" id="36556140"/>
<feature type="compositionally biased region" description="Basic and acidic residues" evidence="1">
    <location>
        <begin position="285"/>
        <end position="328"/>
    </location>
</feature>
<name>A0A2I2GSB8_9EURO</name>
<dbReference type="EMBL" id="MSFO01000001">
    <property type="protein sequence ID" value="PLB55767.1"/>
    <property type="molecule type" value="Genomic_DNA"/>
</dbReference>
<dbReference type="OrthoDB" id="4360387at2759"/>
<comment type="caution">
    <text evidence="2">The sequence shown here is derived from an EMBL/GenBank/DDBJ whole genome shotgun (WGS) entry which is preliminary data.</text>
</comment>